<dbReference type="EMBL" id="LC738879">
    <property type="protein sequence ID" value="BDT62914.1"/>
    <property type="molecule type" value="Genomic_DNA"/>
</dbReference>
<feature type="coiled-coil region" evidence="1">
    <location>
        <begin position="166"/>
        <end position="193"/>
    </location>
</feature>
<protein>
    <submittedName>
        <fullName evidence="2">Wsv220-like protein</fullName>
    </submittedName>
</protein>
<organism evidence="2">
    <name type="scientific">Trachysalambria curvirostris majanivirus</name>
    <dbReference type="NCBI Taxonomy" id="2984281"/>
    <lineage>
        <taxon>Viruses</taxon>
        <taxon>Viruses incertae sedis</taxon>
        <taxon>Naldaviricetes</taxon>
        <taxon>Nimaviridae</taxon>
    </lineage>
</organism>
<name>A0A9C7CE27_9VIRU</name>
<evidence type="ECO:0000313" key="2">
    <source>
        <dbReference type="EMBL" id="BDT62914.1"/>
    </source>
</evidence>
<sequence length="721" mass="85043">MNEDNIKNPNDTCNRIAILKNELTITKENSIKVFRDVVNNISNCLLEEAERGDWDKEFISDIIKEDNDKDNLNLGVSVPKYIDLSKWQTTNMFNILKDSYAARLIINISFHFEKITKIICMLLSDILKFTKENDSDKSDKLLDDFGRIKPISINYMVNILYKAIEAQNIEVDMNRLREIINNLETEWEDYTSESIISDWFLDNIVANNFTLNNTNHINNFDESDNHEPEHLCELIGDIPNTTNILPVRDRPLKEIAGINTDKIIYEKSWEKEKERTGFNIHSFNNIWTGSSKECPYNIIINVISQTLPKYIIPLRDVFNISLHIKAHIKCAKYIFSLEQTNNNSSRWDKTVNRYKLPEIYSKEDTWLDLENIIDIYAHISKIILNIYNKIPDNHKISSLKSKIYDKDISLIYDIYDLLKCIPIFMFDHIWMINNCYTWPYTHRNINNFPSKCYLSKDFLLRTAIIFLPNTINTISNKVDDSGIIYRQNVKSIENTLQIYKDVEEMFNNGFFQNKKLSSNEEKNDNDKNHTDINDFILHVPYKNIYSNNPYIIHPIYFLKIIYSDKASNMEIRHTEEVDQRYNLSTEDGTLITKTATHTTNSFQWCWRSLPLFKVSLLKNTSSSLCYKFWEISFKQIFNDSKYTTNPLMNQNYLERMITIIEDIESSTEKSIICDINNIKIQNDHLEMFEKQEDKRIRNIERCIFNTILCEHLLNNIMIVGN</sequence>
<accession>A0A9C7CE27</accession>
<evidence type="ECO:0000256" key="1">
    <source>
        <dbReference type="SAM" id="Coils"/>
    </source>
</evidence>
<proteinExistence type="predicted"/>
<reference evidence="2" key="1">
    <citation type="submission" date="2022-10" db="EMBL/GenBank/DDBJ databases">
        <title>Genome sequences of endogenous nimaviruses in decapod crustaceans.</title>
        <authorList>
            <person name="Kawato S."/>
            <person name="Nozaki R."/>
            <person name="Kondo H."/>
            <person name="Hirono I."/>
        </authorList>
    </citation>
    <scope>NUCLEOTIDE SEQUENCE</scope>
    <source>
        <strain evidence="2">Ube2021</strain>
    </source>
</reference>
<keyword evidence="1" id="KW-0175">Coiled coil</keyword>